<dbReference type="InterPro" id="IPR000160">
    <property type="entry name" value="GGDEF_dom"/>
</dbReference>
<evidence type="ECO:0000259" key="5">
    <source>
        <dbReference type="PROSITE" id="PS50887"/>
    </source>
</evidence>
<dbReference type="Proteomes" id="UP000538931">
    <property type="component" value="Unassembled WGS sequence"/>
</dbReference>
<dbReference type="CDD" id="cd01949">
    <property type="entry name" value="GGDEF"/>
    <property type="match status" value="1"/>
</dbReference>
<dbReference type="InterPro" id="IPR043128">
    <property type="entry name" value="Rev_trsase/Diguanyl_cyclase"/>
</dbReference>
<dbReference type="InterPro" id="IPR029787">
    <property type="entry name" value="Nucleotide_cyclase"/>
</dbReference>
<feature type="coiled-coil region" evidence="4">
    <location>
        <begin position="320"/>
        <end position="357"/>
    </location>
</feature>
<evidence type="ECO:0000256" key="2">
    <source>
        <dbReference type="ARBA" id="ARBA00012528"/>
    </source>
</evidence>
<dbReference type="GO" id="GO:0005886">
    <property type="term" value="C:plasma membrane"/>
    <property type="evidence" value="ECO:0007669"/>
    <property type="project" value="TreeGrafter"/>
</dbReference>
<dbReference type="SMART" id="SM00267">
    <property type="entry name" value="GGDEF"/>
    <property type="match status" value="1"/>
</dbReference>
<keyword evidence="7" id="KW-1185">Reference proteome</keyword>
<dbReference type="Gene3D" id="3.30.70.270">
    <property type="match status" value="1"/>
</dbReference>
<evidence type="ECO:0000256" key="1">
    <source>
        <dbReference type="ARBA" id="ARBA00001946"/>
    </source>
</evidence>
<dbReference type="NCBIfam" id="TIGR00254">
    <property type="entry name" value="GGDEF"/>
    <property type="match status" value="1"/>
</dbReference>
<proteinExistence type="predicted"/>
<dbReference type="PANTHER" id="PTHR45138">
    <property type="entry name" value="REGULATORY COMPONENTS OF SENSORY TRANSDUCTION SYSTEM"/>
    <property type="match status" value="1"/>
</dbReference>
<organism evidence="6 7">
    <name type="scientific">Marinobacterium marinum</name>
    <dbReference type="NCBI Taxonomy" id="2756129"/>
    <lineage>
        <taxon>Bacteria</taxon>
        <taxon>Pseudomonadati</taxon>
        <taxon>Pseudomonadota</taxon>
        <taxon>Gammaproteobacteria</taxon>
        <taxon>Oceanospirillales</taxon>
        <taxon>Oceanospirillaceae</taxon>
        <taxon>Marinobacterium</taxon>
    </lineage>
</organism>
<reference evidence="6 7" key="1">
    <citation type="submission" date="2020-07" db="EMBL/GenBank/DDBJ databases">
        <title>Bacterium isolated from marien macroalgae.</title>
        <authorList>
            <person name="Zhu K."/>
            <person name="Lu D."/>
            <person name="Du Z."/>
        </authorList>
    </citation>
    <scope>NUCLEOTIDE SEQUENCE [LARGE SCALE GENOMIC DNA]</scope>
    <source>
        <strain evidence="6 7">3-1745</strain>
    </source>
</reference>
<feature type="coiled-coil region" evidence="4">
    <location>
        <begin position="43"/>
        <end position="93"/>
    </location>
</feature>
<dbReference type="RefSeq" id="WP_181740286.1">
    <property type="nucleotide sequence ID" value="NZ_JACEMT010000051.1"/>
</dbReference>
<dbReference type="PANTHER" id="PTHR45138:SF9">
    <property type="entry name" value="DIGUANYLATE CYCLASE DGCM-RELATED"/>
    <property type="match status" value="1"/>
</dbReference>
<evidence type="ECO:0000256" key="4">
    <source>
        <dbReference type="SAM" id="Coils"/>
    </source>
</evidence>
<dbReference type="InterPro" id="IPR048516">
    <property type="entry name" value="DGCcoil"/>
</dbReference>
<dbReference type="FunFam" id="3.30.70.270:FF:000001">
    <property type="entry name" value="Diguanylate cyclase domain protein"/>
    <property type="match status" value="1"/>
</dbReference>
<dbReference type="Pfam" id="PF20975">
    <property type="entry name" value="DGCcoil"/>
    <property type="match status" value="1"/>
</dbReference>
<accession>A0A7W2ADA4</accession>
<comment type="catalytic activity">
    <reaction evidence="3">
        <text>2 GTP = 3',3'-c-di-GMP + 2 diphosphate</text>
        <dbReference type="Rhea" id="RHEA:24898"/>
        <dbReference type="ChEBI" id="CHEBI:33019"/>
        <dbReference type="ChEBI" id="CHEBI:37565"/>
        <dbReference type="ChEBI" id="CHEBI:58805"/>
        <dbReference type="EC" id="2.7.7.65"/>
    </reaction>
</comment>
<dbReference type="AlphaFoldDB" id="A0A7W2ADA4"/>
<evidence type="ECO:0000313" key="6">
    <source>
        <dbReference type="EMBL" id="MBA4502978.1"/>
    </source>
</evidence>
<dbReference type="Pfam" id="PF00990">
    <property type="entry name" value="GGDEF"/>
    <property type="match status" value="1"/>
</dbReference>
<keyword evidence="4" id="KW-0175">Coiled coil</keyword>
<sequence>MPEQVDWKRRYTELTRETDRQRQTDARWREELVALVRHLGMGLRGHESELDHALEALDQALQSQDETRLFPLSSRLKQQLNQLDFDREQTREKVLRSLTQWGQQLHQLNSTSRLEPAIQSVESRVPTETGQLSTLSSLLAELVELQSRVLQNAEAEVRNSEFELNRDNQQNLELLQAEIAQQLIDLLELLQIPLEGVAQARELVRELEQGVSLERLPGAIAVLNRLIRMSTGSNQGEFESYLRILNSQLSYIQQFLEESRSERRGSRDAQQKLNDDVRRDVRTIHRSVQDSQDIVHLKQTVTRQLVSIIRSMEQFRSHELEREQQRNQRYEALLRKVDEMEQETHKARARVQEEQLRARTDPLTGLPNRAAYEQHLQAEMQRWQRYGSRFSMAVGDIDFFKQINDHLGHLAGDRVLRLVARVLKHNLRSTDFIARFGGEEFVILYPSTAAEQARQATEKLRIAIQNSPFNFKGEPVRVTLSFGVAEIRSGDDAESLFVRADKALYRAKEQGRNQTEAAFTG</sequence>
<comment type="caution">
    <text evidence="6">The sequence shown here is derived from an EMBL/GenBank/DDBJ whole genome shotgun (WGS) entry which is preliminary data.</text>
</comment>
<dbReference type="SUPFAM" id="SSF55073">
    <property type="entry name" value="Nucleotide cyclase"/>
    <property type="match status" value="1"/>
</dbReference>
<gene>
    <name evidence="6" type="ORF">H1S06_11470</name>
</gene>
<dbReference type="GO" id="GO:1902201">
    <property type="term" value="P:negative regulation of bacterial-type flagellum-dependent cell motility"/>
    <property type="evidence" value="ECO:0007669"/>
    <property type="project" value="TreeGrafter"/>
</dbReference>
<evidence type="ECO:0000256" key="3">
    <source>
        <dbReference type="ARBA" id="ARBA00034247"/>
    </source>
</evidence>
<feature type="domain" description="GGDEF" evidence="5">
    <location>
        <begin position="388"/>
        <end position="520"/>
    </location>
</feature>
<dbReference type="GO" id="GO:0043709">
    <property type="term" value="P:cell adhesion involved in single-species biofilm formation"/>
    <property type="evidence" value="ECO:0007669"/>
    <property type="project" value="TreeGrafter"/>
</dbReference>
<dbReference type="GO" id="GO:0052621">
    <property type="term" value="F:diguanylate cyclase activity"/>
    <property type="evidence" value="ECO:0007669"/>
    <property type="project" value="UniProtKB-EC"/>
</dbReference>
<dbReference type="EMBL" id="JACEMT010000051">
    <property type="protein sequence ID" value="MBA4502978.1"/>
    <property type="molecule type" value="Genomic_DNA"/>
</dbReference>
<evidence type="ECO:0000313" key="7">
    <source>
        <dbReference type="Proteomes" id="UP000538931"/>
    </source>
</evidence>
<name>A0A7W2ADA4_9GAMM</name>
<comment type="cofactor">
    <cofactor evidence="1">
        <name>Mg(2+)</name>
        <dbReference type="ChEBI" id="CHEBI:18420"/>
    </cofactor>
</comment>
<dbReference type="EC" id="2.7.7.65" evidence="2"/>
<protein>
    <recommendedName>
        <fullName evidence="2">diguanylate cyclase</fullName>
        <ecNumber evidence="2">2.7.7.65</ecNumber>
    </recommendedName>
</protein>
<dbReference type="PROSITE" id="PS50887">
    <property type="entry name" value="GGDEF"/>
    <property type="match status" value="1"/>
</dbReference>
<dbReference type="InterPro" id="IPR050469">
    <property type="entry name" value="Diguanylate_Cyclase"/>
</dbReference>